<dbReference type="NCBIfam" id="TIGR00360">
    <property type="entry name" value="ComEC_N-term"/>
    <property type="match status" value="1"/>
</dbReference>
<feature type="transmembrane region" description="Helical" evidence="6">
    <location>
        <begin position="149"/>
        <end position="171"/>
    </location>
</feature>
<proteinExistence type="predicted"/>
<gene>
    <name evidence="8" type="ORF">SAMN02745150_00290</name>
</gene>
<feature type="transmembrane region" description="Helical" evidence="6">
    <location>
        <begin position="116"/>
        <end position="137"/>
    </location>
</feature>
<feature type="transmembrane region" description="Helical" evidence="6">
    <location>
        <begin position="178"/>
        <end position="199"/>
    </location>
</feature>
<dbReference type="RefSeq" id="WP_092317608.1">
    <property type="nucleotide sequence ID" value="NZ_FOKY01000001.1"/>
</dbReference>
<organism evidence="8 9">
    <name type="scientific">Brevinema andersonii</name>
    <dbReference type="NCBI Taxonomy" id="34097"/>
    <lineage>
        <taxon>Bacteria</taxon>
        <taxon>Pseudomonadati</taxon>
        <taxon>Spirochaetota</taxon>
        <taxon>Spirochaetia</taxon>
        <taxon>Brevinematales</taxon>
        <taxon>Brevinemataceae</taxon>
        <taxon>Brevinema</taxon>
    </lineage>
</organism>
<dbReference type="EMBL" id="FOKY01000001">
    <property type="protein sequence ID" value="SFB69647.1"/>
    <property type="molecule type" value="Genomic_DNA"/>
</dbReference>
<dbReference type="PANTHER" id="PTHR30619:SF7">
    <property type="entry name" value="BETA-LACTAMASE DOMAIN PROTEIN"/>
    <property type="match status" value="1"/>
</dbReference>
<evidence type="ECO:0000313" key="8">
    <source>
        <dbReference type="EMBL" id="SFB69647.1"/>
    </source>
</evidence>
<dbReference type="Pfam" id="PF03772">
    <property type="entry name" value="Competence"/>
    <property type="match status" value="1"/>
</dbReference>
<dbReference type="Proteomes" id="UP000240042">
    <property type="component" value="Unassembled WGS sequence"/>
</dbReference>
<keyword evidence="3 6" id="KW-0812">Transmembrane</keyword>
<evidence type="ECO:0000313" key="9">
    <source>
        <dbReference type="Proteomes" id="UP000240042"/>
    </source>
</evidence>
<evidence type="ECO:0000256" key="2">
    <source>
        <dbReference type="ARBA" id="ARBA00022475"/>
    </source>
</evidence>
<keyword evidence="5 6" id="KW-0472">Membrane</keyword>
<evidence type="ECO:0000256" key="3">
    <source>
        <dbReference type="ARBA" id="ARBA00022692"/>
    </source>
</evidence>
<feature type="domain" description="ComEC/Rec2-related protein" evidence="7">
    <location>
        <begin position="1"/>
        <end position="262"/>
    </location>
</feature>
<keyword evidence="4 6" id="KW-1133">Transmembrane helix</keyword>
<accession>A0A1I1D4C7</accession>
<feature type="transmembrane region" description="Helical" evidence="6">
    <location>
        <begin position="245"/>
        <end position="262"/>
    </location>
</feature>
<evidence type="ECO:0000256" key="5">
    <source>
        <dbReference type="ARBA" id="ARBA00023136"/>
    </source>
</evidence>
<dbReference type="STRING" id="34097.SAMN02745150_00290"/>
<sequence length="281" mass="32171">MVLGNKNFLNPEFREHMRIIALAHLFALSGLHMMIITATFAFLLGIFHIPKRYISLLTIPVSLLYLLLGGLGISLQRTFLFHLLWIVGTILRVPFSIAKIFWISLILTLIVNYKNIFSISFLLSYSAVAGIIYLRGLWKNFFFHKCGNFLGNIITISLATGLATFPILIFFFGQFNLLFLISNIFVIPLAGVLIVLSFILGISAFWNLTFLPAERLLTLIYLYIDRISYTASRIPNSIILLQHKYLLPILMVLCFLLYYAIIKYSLFVSKGYYGRNNMEQS</sequence>
<dbReference type="InterPro" id="IPR052159">
    <property type="entry name" value="Competence_DNA_uptake"/>
</dbReference>
<comment type="subcellular location">
    <subcellularLocation>
        <location evidence="1">Cell membrane</location>
        <topology evidence="1">Multi-pass membrane protein</topology>
    </subcellularLocation>
</comment>
<evidence type="ECO:0000256" key="1">
    <source>
        <dbReference type="ARBA" id="ARBA00004651"/>
    </source>
</evidence>
<feature type="transmembrane region" description="Helical" evidence="6">
    <location>
        <begin position="79"/>
        <end position="109"/>
    </location>
</feature>
<protein>
    <submittedName>
        <fullName evidence="8">ComEC/Rec2-related protein</fullName>
    </submittedName>
</protein>
<feature type="transmembrane region" description="Helical" evidence="6">
    <location>
        <begin position="53"/>
        <end position="73"/>
    </location>
</feature>
<keyword evidence="9" id="KW-1185">Reference proteome</keyword>
<dbReference type="InterPro" id="IPR004477">
    <property type="entry name" value="ComEC_N"/>
</dbReference>
<evidence type="ECO:0000256" key="4">
    <source>
        <dbReference type="ARBA" id="ARBA00022989"/>
    </source>
</evidence>
<dbReference type="PANTHER" id="PTHR30619">
    <property type="entry name" value="DNA INTERNALIZATION/COMPETENCE PROTEIN COMEC/REC2"/>
    <property type="match status" value="1"/>
</dbReference>
<name>A0A1I1D4C7_BREAD</name>
<dbReference type="OrthoDB" id="9761531at2"/>
<dbReference type="AlphaFoldDB" id="A0A1I1D4C7"/>
<evidence type="ECO:0000259" key="7">
    <source>
        <dbReference type="Pfam" id="PF03772"/>
    </source>
</evidence>
<keyword evidence="2" id="KW-1003">Cell membrane</keyword>
<dbReference type="GO" id="GO:0005886">
    <property type="term" value="C:plasma membrane"/>
    <property type="evidence" value="ECO:0007669"/>
    <property type="project" value="UniProtKB-SubCell"/>
</dbReference>
<evidence type="ECO:0000256" key="6">
    <source>
        <dbReference type="SAM" id="Phobius"/>
    </source>
</evidence>
<feature type="transmembrane region" description="Helical" evidence="6">
    <location>
        <begin position="20"/>
        <end position="46"/>
    </location>
</feature>
<reference evidence="9" key="1">
    <citation type="submission" date="2016-10" db="EMBL/GenBank/DDBJ databases">
        <authorList>
            <person name="Varghese N."/>
            <person name="Submissions S."/>
        </authorList>
    </citation>
    <scope>NUCLEOTIDE SEQUENCE [LARGE SCALE GENOMIC DNA]</scope>
    <source>
        <strain evidence="9">ATCC 43811</strain>
    </source>
</reference>